<comment type="caution">
    <text evidence="2">The sequence shown here is derived from an EMBL/GenBank/DDBJ whole genome shotgun (WGS) entry which is preliminary data.</text>
</comment>
<feature type="region of interest" description="Disordered" evidence="1">
    <location>
        <begin position="33"/>
        <end position="54"/>
    </location>
</feature>
<sequence>MAEEANLGDAGNPQQWAVRGVCDKVRGTADAIRAANVPQDKNGGNWEQRKRRSE</sequence>
<proteinExistence type="predicted"/>
<organism evidence="2 3">
    <name type="scientific">Extremus antarcticus</name>
    <dbReference type="NCBI Taxonomy" id="702011"/>
    <lineage>
        <taxon>Eukaryota</taxon>
        <taxon>Fungi</taxon>
        <taxon>Dikarya</taxon>
        <taxon>Ascomycota</taxon>
        <taxon>Pezizomycotina</taxon>
        <taxon>Dothideomycetes</taxon>
        <taxon>Dothideomycetidae</taxon>
        <taxon>Mycosphaerellales</taxon>
        <taxon>Extremaceae</taxon>
        <taxon>Extremus</taxon>
    </lineage>
</organism>
<gene>
    <name evidence="2" type="ORF">LTR09_009596</name>
</gene>
<protein>
    <submittedName>
        <fullName evidence="2">Uncharacterized protein</fullName>
    </submittedName>
</protein>
<evidence type="ECO:0000256" key="1">
    <source>
        <dbReference type="SAM" id="MobiDB-lite"/>
    </source>
</evidence>
<name>A0AAJ0DFZ8_9PEZI</name>
<accession>A0AAJ0DFZ8</accession>
<dbReference type="AlphaFoldDB" id="A0AAJ0DFZ8"/>
<reference evidence="2" key="1">
    <citation type="submission" date="2023-04" db="EMBL/GenBank/DDBJ databases">
        <title>Black Yeasts Isolated from many extreme environments.</title>
        <authorList>
            <person name="Coleine C."/>
            <person name="Stajich J.E."/>
            <person name="Selbmann L."/>
        </authorList>
    </citation>
    <scope>NUCLEOTIDE SEQUENCE</scope>
    <source>
        <strain evidence="2">CCFEE 5312</strain>
    </source>
</reference>
<dbReference type="Proteomes" id="UP001271007">
    <property type="component" value="Unassembled WGS sequence"/>
</dbReference>
<keyword evidence="3" id="KW-1185">Reference proteome</keyword>
<dbReference type="EMBL" id="JAWDJX010000042">
    <property type="protein sequence ID" value="KAK3049177.1"/>
    <property type="molecule type" value="Genomic_DNA"/>
</dbReference>
<evidence type="ECO:0000313" key="3">
    <source>
        <dbReference type="Proteomes" id="UP001271007"/>
    </source>
</evidence>
<evidence type="ECO:0000313" key="2">
    <source>
        <dbReference type="EMBL" id="KAK3049177.1"/>
    </source>
</evidence>